<evidence type="ECO:0000313" key="2">
    <source>
        <dbReference type="Proteomes" id="UP000768646"/>
    </source>
</evidence>
<comment type="caution">
    <text evidence="1">The sequence shown here is derived from an EMBL/GenBank/DDBJ whole genome shotgun (WGS) entry which is preliminary data.</text>
</comment>
<gene>
    <name evidence="1" type="ORF">PORY_000179</name>
</gene>
<proteinExistence type="predicted"/>
<dbReference type="Proteomes" id="UP000768646">
    <property type="component" value="Unassembled WGS sequence"/>
</dbReference>
<name>A0ACB7CF34_9ASCO</name>
<evidence type="ECO:0000313" key="1">
    <source>
        <dbReference type="EMBL" id="KAG4306191.1"/>
    </source>
</evidence>
<accession>A0ACB7CF34</accession>
<keyword evidence="2" id="KW-1185">Reference proteome</keyword>
<reference evidence="1 2" key="1">
    <citation type="journal article" date="2021" name="Commun. Biol.">
        <title>Genomic insights into the host specific adaptation of the Pneumocystis genus.</title>
        <authorList>
            <person name="Cisse O.H."/>
            <person name="Ma L."/>
            <person name="Dekker J.P."/>
            <person name="Khil P.P."/>
            <person name="Youn J.-H."/>
            <person name="Brenchley J.M."/>
            <person name="Blair R."/>
            <person name="Pahar B."/>
            <person name="Chabe M."/>
            <person name="Van Rompay K.K.A."/>
            <person name="Keesler R."/>
            <person name="Sukura A."/>
            <person name="Hirsch V."/>
            <person name="Kutty G."/>
            <person name="Liu Y."/>
            <person name="Peng L."/>
            <person name="Chen J."/>
            <person name="Song J."/>
            <person name="Weissenbacher-Lang C."/>
            <person name="Xu J."/>
            <person name="Upham N.S."/>
            <person name="Stajich J.E."/>
            <person name="Cuomo C.A."/>
            <person name="Cushion M.T."/>
            <person name="Kovacs J.A."/>
        </authorList>
    </citation>
    <scope>NUCLEOTIDE SEQUENCE [LARGE SCALE GENOMIC DNA]</scope>
    <source>
        <strain evidence="1 2">RABM</strain>
    </source>
</reference>
<sequence length="379" mass="43819">MSGILKSWIRNKVWQLLSLMAENPVRIAQNQRVQVMRVGLVNVSNQTGLKRKQFLTYENPVFAEVSDMETFICCEFTQECVEEYQAEFGKRFTQIKGAYLTLKNMRLQIYGGQNFTVSARLVVPKIQFLGGEGEAIVGHPIFFTEHQEIRVLLKSPRVQGFLWPPLSVEQASEEANISFETETFARENNSPDELIDTSVLTDDVKKRGFWSTYSIKDEWNKREKKKKRVLHPGWRGLSEITYQDCIISDEQQKILEQDDSWYPPINTSQKVFMSDNIPNTLEIEKKTIYSPDYKENKLNSPTESTFSWEESPILNKSSSSTLGMKINEEKTFFYMEKKDFFSDNDTPPPSSSSPVIYSPLLQTSIKNNSLKINKKKDDF</sequence>
<dbReference type="EMBL" id="JABTEG010000001">
    <property type="protein sequence ID" value="KAG4306191.1"/>
    <property type="molecule type" value="Genomic_DNA"/>
</dbReference>
<protein>
    <submittedName>
        <fullName evidence="1">Uncharacterized protein</fullName>
    </submittedName>
</protein>
<organism evidence="1 2">
    <name type="scientific">Pneumocystis oryctolagi</name>
    <dbReference type="NCBI Taxonomy" id="42067"/>
    <lineage>
        <taxon>Eukaryota</taxon>
        <taxon>Fungi</taxon>
        <taxon>Dikarya</taxon>
        <taxon>Ascomycota</taxon>
        <taxon>Taphrinomycotina</taxon>
        <taxon>Pneumocystomycetes</taxon>
        <taxon>Pneumocystaceae</taxon>
        <taxon>Pneumocystis</taxon>
    </lineage>
</organism>